<protein>
    <submittedName>
        <fullName evidence="2">G11783 protein</fullName>
    </submittedName>
</protein>
<evidence type="ECO:0000256" key="1">
    <source>
        <dbReference type="SAM" id="MobiDB-lite"/>
    </source>
</evidence>
<comment type="caution">
    <text evidence="2">The sequence shown here is derived from an EMBL/GenBank/DDBJ whole genome shotgun (WGS) entry which is preliminary data.</text>
</comment>
<evidence type="ECO:0000313" key="3">
    <source>
        <dbReference type="Proteomes" id="UP001497392"/>
    </source>
</evidence>
<feature type="region of interest" description="Disordered" evidence="1">
    <location>
        <begin position="450"/>
        <end position="537"/>
    </location>
</feature>
<organism evidence="2 3">
    <name type="scientific">Coccomyxa viridis</name>
    <dbReference type="NCBI Taxonomy" id="1274662"/>
    <lineage>
        <taxon>Eukaryota</taxon>
        <taxon>Viridiplantae</taxon>
        <taxon>Chlorophyta</taxon>
        <taxon>core chlorophytes</taxon>
        <taxon>Trebouxiophyceae</taxon>
        <taxon>Trebouxiophyceae incertae sedis</taxon>
        <taxon>Coccomyxaceae</taxon>
        <taxon>Coccomyxa</taxon>
    </lineage>
</organism>
<proteinExistence type="predicted"/>
<evidence type="ECO:0000313" key="2">
    <source>
        <dbReference type="EMBL" id="CAL5228619.1"/>
    </source>
</evidence>
<reference evidence="2 3" key="1">
    <citation type="submission" date="2024-06" db="EMBL/GenBank/DDBJ databases">
        <authorList>
            <person name="Kraege A."/>
            <person name="Thomma B."/>
        </authorList>
    </citation>
    <scope>NUCLEOTIDE SEQUENCE [LARGE SCALE GENOMIC DNA]</scope>
</reference>
<feature type="region of interest" description="Disordered" evidence="1">
    <location>
        <begin position="375"/>
        <end position="407"/>
    </location>
</feature>
<sequence length="537" mass="59025">MPAADFFLERDSAAFRSLVARSANLGGLDIVEGWLEGETEVYRFVTKPDLDMFVPKRLQKHFKEGGLQYTDIIKYDPAKISQSPFVLDVTSIPPILAERSRITCTLTIEDEELGRTCRQTLEGEVAFRLMGLGSLAERIVVDSLRKVYLGIPAIVQRWVEFREEVLKLENGREVLFSGRVDNASVPWITDNMRNVIEAPLTQVPEDPAKEESAFAKCIANGKAGKAVEAMQAENGSKPEMIVVVPEERLREMPPSAAQQAENEVTDGAVSQAQYTESSPAAQQAHRVSASSTELAQQPMRDISAGENGFEDSGTDSKSLEEVAHPQDVDGQTFFDAQEEWDWSEEEAAWQDSPATGEAVRADHAAAMEWFRQAKERGEDVSGITLQDTPSPPSTGRQHRTALGRRFSEGYSKSHASWDMFWAEHKVPKVAGVDSLAARLGHLLRVASKMGAIRSRRSRISSDGGPGSLPSDASSAGLQHDEVSSPSETQQAKFHKEGILTKSQEEKAGPRKHRTPIGKAISKLQLSSERHTSSNKTA</sequence>
<dbReference type="EMBL" id="CAXHTA020000019">
    <property type="protein sequence ID" value="CAL5228619.1"/>
    <property type="molecule type" value="Genomic_DNA"/>
</dbReference>
<feature type="compositionally biased region" description="Basic and acidic residues" evidence="1">
    <location>
        <begin position="493"/>
        <end position="508"/>
    </location>
</feature>
<accession>A0ABP1G8V7</accession>
<feature type="compositionally biased region" description="Polar residues" evidence="1">
    <location>
        <begin position="256"/>
        <end position="281"/>
    </location>
</feature>
<dbReference type="Proteomes" id="UP001497392">
    <property type="component" value="Unassembled WGS sequence"/>
</dbReference>
<feature type="region of interest" description="Disordered" evidence="1">
    <location>
        <begin position="249"/>
        <end position="296"/>
    </location>
</feature>
<gene>
    <name evidence="2" type="primary">g11783</name>
    <name evidence="2" type="ORF">VP750_LOCUS10525</name>
</gene>
<name>A0ABP1G8V7_9CHLO</name>
<keyword evidence="3" id="KW-1185">Reference proteome</keyword>
<feature type="compositionally biased region" description="Low complexity" evidence="1">
    <location>
        <begin position="467"/>
        <end position="477"/>
    </location>
</feature>